<dbReference type="PROSITE" id="PS51257">
    <property type="entry name" value="PROKAR_LIPOPROTEIN"/>
    <property type="match status" value="1"/>
</dbReference>
<reference evidence="2 3" key="1">
    <citation type="journal article" date="2014" name="Genome Announc.">
        <title>Complete genome sequence of Magnetospirillum gryphiswaldense MSR-1.</title>
        <authorList>
            <person name="Wang X."/>
            <person name="Wang Q."/>
            <person name="Zhang W."/>
            <person name="Wang Y."/>
            <person name="Li L."/>
            <person name="Wen T."/>
            <person name="Zhang T."/>
            <person name="Zhang Y."/>
            <person name="Xu J."/>
            <person name="Hu J."/>
            <person name="Li S."/>
            <person name="Liu L."/>
            <person name="Liu J."/>
            <person name="Jiang W."/>
            <person name="Tian J."/>
            <person name="Li Y."/>
            <person name="Schuler D."/>
            <person name="Wang L."/>
            <person name="Li J."/>
        </authorList>
    </citation>
    <scope>NUCLEOTIDE SEQUENCE [LARGE SCALE GENOMIC DNA]</scope>
    <source>
        <strain evidence="3">DSM 6361 / JCM 21280 / NBRC 15271 / MSR-1</strain>
    </source>
</reference>
<keyword evidence="1" id="KW-0732">Signal</keyword>
<dbReference type="EMBL" id="HG794546">
    <property type="protein sequence ID" value="CDL01277.1"/>
    <property type="molecule type" value="Genomic_DNA"/>
</dbReference>
<dbReference type="AlphaFoldDB" id="V6F7G0"/>
<keyword evidence="3" id="KW-1185">Reference proteome</keyword>
<evidence type="ECO:0000256" key="1">
    <source>
        <dbReference type="SAM" id="SignalP"/>
    </source>
</evidence>
<evidence type="ECO:0008006" key="4">
    <source>
        <dbReference type="Google" id="ProtNLM"/>
    </source>
</evidence>
<feature type="chain" id="PRO_5004746771" description="Lipoprotein" evidence="1">
    <location>
        <begin position="21"/>
        <end position="196"/>
    </location>
</feature>
<name>V6F7G0_MAGGM</name>
<dbReference type="STRING" id="1430440.MGMSRv2__4062"/>
<proteinExistence type="predicted"/>
<sequence>MSFKSLCVAFGLTLSLAACAVGNTVDYRDVVPPLGVSGSKSVAVEAVDQRPYVLAGDNTPQWVGMVRGGFGNPFGVHTVSGAPLSSDLTQSIIDSLKQGGVKAVPATARMATDRTLLVTIKNWKSDSMVTTSIYIDAEAEVRDQAGTVLARNSVQERVVNEGEVAVLPPGKLERAKAVFRRLMDQLLNSSIRDALR</sequence>
<dbReference type="eggNOG" id="COG4260">
    <property type="taxonomic scope" value="Bacteria"/>
</dbReference>
<accession>V6F7G0</accession>
<dbReference type="KEGG" id="mgy:MGMSRv2__4062"/>
<feature type="signal peptide" evidence="1">
    <location>
        <begin position="1"/>
        <end position="20"/>
    </location>
</feature>
<gene>
    <name evidence="2" type="ordered locus">MGMSRv2__4062</name>
</gene>
<protein>
    <recommendedName>
        <fullName evidence="4">Lipoprotein</fullName>
    </recommendedName>
</protein>
<dbReference type="HOGENOM" id="CLU_1292859_0_0_5"/>
<organism evidence="2 3">
    <name type="scientific">Magnetospirillum gryphiswaldense (strain DSM 6361 / JCM 21280 / NBRC 15271 / MSR-1)</name>
    <dbReference type="NCBI Taxonomy" id="431944"/>
    <lineage>
        <taxon>Bacteria</taxon>
        <taxon>Pseudomonadati</taxon>
        <taxon>Pseudomonadota</taxon>
        <taxon>Alphaproteobacteria</taxon>
        <taxon>Rhodospirillales</taxon>
        <taxon>Rhodospirillaceae</taxon>
        <taxon>Magnetospirillum</taxon>
    </lineage>
</organism>
<evidence type="ECO:0000313" key="2">
    <source>
        <dbReference type="EMBL" id="CDL01277.1"/>
    </source>
</evidence>
<dbReference type="Proteomes" id="UP000018922">
    <property type="component" value="Chromosome I"/>
</dbReference>
<evidence type="ECO:0000313" key="3">
    <source>
        <dbReference type="Proteomes" id="UP000018922"/>
    </source>
</evidence>